<dbReference type="PANTHER" id="PTHR30629">
    <property type="entry name" value="PROPHAGE INTEGRASE"/>
    <property type="match status" value="1"/>
</dbReference>
<dbReference type="Pfam" id="PF00589">
    <property type="entry name" value="Phage_integrase"/>
    <property type="match status" value="1"/>
</dbReference>
<keyword evidence="2" id="KW-0229">DNA integration</keyword>
<dbReference type="GO" id="GO:0003677">
    <property type="term" value="F:DNA binding"/>
    <property type="evidence" value="ECO:0007669"/>
    <property type="project" value="UniProtKB-UniRule"/>
</dbReference>
<accession>A0A059G3I4</accession>
<dbReference type="PATRIC" id="fig|1280953.3.peg.3242"/>
<evidence type="ECO:0000256" key="3">
    <source>
        <dbReference type="ARBA" id="ARBA00023125"/>
    </source>
</evidence>
<sequence>MLTDVAIKALKPKKKVYKVGDRDGMYATVSTVGTVTFRMDYRIHGRRETLTIGRYGHGGISLSEARHRCMDAKRLIEAGVSPAKEKKRSKTRLLESGSFSEMANRWIESDDMAESTRDMRRHILNRDILPTFGSYLLSEVTPEDLRALCEKVKKRGAPSTALHVREFVHLIYKYARLHGVKVDNPADEIAPVSIAKVRPRDRSLSPLEIRIFYSVLEELIATPTLKLGLKFILLTMKRKSEVSLATWDEISFENAVWSIPKERMKTGLPHNVYLSRQALDILVALKTCAGGSRYVLPSRYDCYKPISNATLNRLTTAAWETAGEAGLPLERFTVHDLRRTGSTLLNELGFNRDWVEKALAHEDRRTSRGVYNKAEYADGRRHMMQEWADTIDAWSQGHQRQPVLTPPASAELGFDLQLDPKFDP</sequence>
<dbReference type="Gene3D" id="1.10.150.130">
    <property type="match status" value="1"/>
</dbReference>
<dbReference type="InterPro" id="IPR011010">
    <property type="entry name" value="DNA_brk_join_enz"/>
</dbReference>
<dbReference type="PROSITE" id="PS51900">
    <property type="entry name" value="CB"/>
    <property type="match status" value="1"/>
</dbReference>
<dbReference type="eggNOG" id="COG0582">
    <property type="taxonomic scope" value="Bacteria"/>
</dbReference>
<gene>
    <name evidence="8" type="ORF">HOC_16176</name>
</gene>
<dbReference type="GO" id="GO:0015074">
    <property type="term" value="P:DNA integration"/>
    <property type="evidence" value="ECO:0007669"/>
    <property type="project" value="UniProtKB-KW"/>
</dbReference>
<evidence type="ECO:0000256" key="4">
    <source>
        <dbReference type="ARBA" id="ARBA00023172"/>
    </source>
</evidence>
<dbReference type="PANTHER" id="PTHR30629:SF2">
    <property type="entry name" value="PROPHAGE INTEGRASE INTS-RELATED"/>
    <property type="match status" value="1"/>
</dbReference>
<keyword evidence="3 5" id="KW-0238">DNA-binding</keyword>
<dbReference type="Gene3D" id="1.10.443.10">
    <property type="entry name" value="Intergrase catalytic core"/>
    <property type="match status" value="1"/>
</dbReference>
<dbReference type="RefSeq" id="WP_035540508.1">
    <property type="nucleotide sequence ID" value="NZ_ARYL01000031.1"/>
</dbReference>
<evidence type="ECO:0000259" key="6">
    <source>
        <dbReference type="PROSITE" id="PS51898"/>
    </source>
</evidence>
<dbReference type="InterPro" id="IPR010998">
    <property type="entry name" value="Integrase_recombinase_N"/>
</dbReference>
<dbReference type="Proteomes" id="UP000024942">
    <property type="component" value="Unassembled WGS sequence"/>
</dbReference>
<evidence type="ECO:0000313" key="8">
    <source>
        <dbReference type="EMBL" id="KDA01299.1"/>
    </source>
</evidence>
<dbReference type="InterPro" id="IPR050808">
    <property type="entry name" value="Phage_Integrase"/>
</dbReference>
<reference evidence="8 9" key="1">
    <citation type="journal article" date="2014" name="Antonie Van Leeuwenhoek">
        <title>Hyphomonas beringensis sp. nov. and Hyphomonas chukchiensis sp. nov., isolated from surface seawater of the Bering Sea and Chukchi Sea.</title>
        <authorList>
            <person name="Li C."/>
            <person name="Lai Q."/>
            <person name="Li G."/>
            <person name="Dong C."/>
            <person name="Wang J."/>
            <person name="Liao Y."/>
            <person name="Shao Z."/>
        </authorList>
    </citation>
    <scope>NUCLEOTIDE SEQUENCE [LARGE SCALE GENOMIC DNA]</scope>
    <source>
        <strain evidence="8 9">SCH89</strain>
    </source>
</reference>
<proteinExistence type="inferred from homology"/>
<dbReference type="SUPFAM" id="SSF56349">
    <property type="entry name" value="DNA breaking-rejoining enzymes"/>
    <property type="match status" value="1"/>
</dbReference>
<feature type="domain" description="Core-binding (CB)" evidence="7">
    <location>
        <begin position="97"/>
        <end position="176"/>
    </location>
</feature>
<evidence type="ECO:0000256" key="5">
    <source>
        <dbReference type="PROSITE-ProRule" id="PRU01248"/>
    </source>
</evidence>
<dbReference type="Pfam" id="PF13356">
    <property type="entry name" value="Arm-DNA-bind_3"/>
    <property type="match status" value="1"/>
</dbReference>
<dbReference type="AlphaFoldDB" id="A0A059G3I4"/>
<dbReference type="Pfam" id="PF22022">
    <property type="entry name" value="Phage_int_M"/>
    <property type="match status" value="1"/>
</dbReference>
<comment type="caution">
    <text evidence="8">The sequence shown here is derived from an EMBL/GenBank/DDBJ whole genome shotgun (WGS) entry which is preliminary data.</text>
</comment>
<dbReference type="InterPro" id="IPR053876">
    <property type="entry name" value="Phage_int_M"/>
</dbReference>
<dbReference type="Gene3D" id="3.30.160.390">
    <property type="entry name" value="Integrase, DNA-binding domain"/>
    <property type="match status" value="1"/>
</dbReference>
<dbReference type="GO" id="GO:0006310">
    <property type="term" value="P:DNA recombination"/>
    <property type="evidence" value="ECO:0007669"/>
    <property type="project" value="UniProtKB-KW"/>
</dbReference>
<dbReference type="CDD" id="cd00801">
    <property type="entry name" value="INT_P4_C"/>
    <property type="match status" value="1"/>
</dbReference>
<comment type="similarity">
    <text evidence="1">Belongs to the 'phage' integrase family.</text>
</comment>
<dbReference type="InterPro" id="IPR025166">
    <property type="entry name" value="Integrase_DNA_bind_dom"/>
</dbReference>
<dbReference type="InterPro" id="IPR013762">
    <property type="entry name" value="Integrase-like_cat_sf"/>
</dbReference>
<evidence type="ECO:0000259" key="7">
    <source>
        <dbReference type="PROSITE" id="PS51900"/>
    </source>
</evidence>
<keyword evidence="4" id="KW-0233">DNA recombination</keyword>
<dbReference type="InterPro" id="IPR002104">
    <property type="entry name" value="Integrase_catalytic"/>
</dbReference>
<evidence type="ECO:0000256" key="1">
    <source>
        <dbReference type="ARBA" id="ARBA00008857"/>
    </source>
</evidence>
<dbReference type="InterPro" id="IPR038488">
    <property type="entry name" value="Integrase_DNA-bd_sf"/>
</dbReference>
<protein>
    <submittedName>
        <fullName evidence="8">Integrase family protein</fullName>
    </submittedName>
</protein>
<dbReference type="InterPro" id="IPR044068">
    <property type="entry name" value="CB"/>
</dbReference>
<evidence type="ECO:0000313" key="9">
    <source>
        <dbReference type="Proteomes" id="UP000024942"/>
    </source>
</evidence>
<organism evidence="8 9">
    <name type="scientific">Hyphomonas oceanitis SCH89</name>
    <dbReference type="NCBI Taxonomy" id="1280953"/>
    <lineage>
        <taxon>Bacteria</taxon>
        <taxon>Pseudomonadati</taxon>
        <taxon>Pseudomonadota</taxon>
        <taxon>Alphaproteobacteria</taxon>
        <taxon>Hyphomonadales</taxon>
        <taxon>Hyphomonadaceae</taxon>
        <taxon>Hyphomonas</taxon>
    </lineage>
</organism>
<keyword evidence="9" id="KW-1185">Reference proteome</keyword>
<dbReference type="OrthoDB" id="9795573at2"/>
<name>A0A059G3I4_9PROT</name>
<dbReference type="STRING" id="1280953.HOC_16176"/>
<dbReference type="PROSITE" id="PS51898">
    <property type="entry name" value="TYR_RECOMBINASE"/>
    <property type="match status" value="1"/>
</dbReference>
<feature type="domain" description="Tyr recombinase" evidence="6">
    <location>
        <begin position="199"/>
        <end position="384"/>
    </location>
</feature>
<dbReference type="EMBL" id="ARYL01000031">
    <property type="protein sequence ID" value="KDA01299.1"/>
    <property type="molecule type" value="Genomic_DNA"/>
</dbReference>
<evidence type="ECO:0000256" key="2">
    <source>
        <dbReference type="ARBA" id="ARBA00022908"/>
    </source>
</evidence>